<sequence>MRIYPWALYVRSMSLFRNANYRAWFVGDTTAVAAVSLRQFAVPLLAFGLTGSTALAGVLVTVQAVVIAAALLPGGVLVDRHDRRTTIRVHAIGGLTTWGGVGLLQVTGHLPVPVFVGLLACGALLTGLFSGATDAALRSIVSTTDYPRAMATNEGRDAAISLTTGPVGGFLYAVAAWVPFVGVALSHALTWLSTFAIRTDLRPPRRERRRAHRELGDALRWAADRRRIRWLFPLFALVNFAVNGILMGLQFSLLEQGYDARAIGWLTAVLAGATLLGAVAANPIIARVPTGLLAVTALVVVSLALIPAALINSYPVILASLGVGFFLIPALNSSMLGYTFALTPVELQGRVQAILQFATSGLASLAPALVGWLLHQWGHAPAIGLFAGLLVLAAMLGVAAEPLRSIPRPPEWKDAPL</sequence>
<dbReference type="Pfam" id="PF07690">
    <property type="entry name" value="MFS_1"/>
    <property type="match status" value="1"/>
</dbReference>
<evidence type="ECO:0000256" key="4">
    <source>
        <dbReference type="ARBA" id="ARBA00022989"/>
    </source>
</evidence>
<accession>K6WWC9</accession>
<dbReference type="PANTHER" id="PTHR23513">
    <property type="entry name" value="INTEGRAL MEMBRANE EFFLUX PROTEIN-RELATED"/>
    <property type="match status" value="1"/>
</dbReference>
<organism evidence="7 8">
    <name type="scientific">Kineosphaera limosa NBRC 100340</name>
    <dbReference type="NCBI Taxonomy" id="1184609"/>
    <lineage>
        <taxon>Bacteria</taxon>
        <taxon>Bacillati</taxon>
        <taxon>Actinomycetota</taxon>
        <taxon>Actinomycetes</taxon>
        <taxon>Micrococcales</taxon>
        <taxon>Dermatophilaceae</taxon>
        <taxon>Kineosphaera</taxon>
    </lineage>
</organism>
<feature type="transmembrane region" description="Helical" evidence="6">
    <location>
        <begin position="292"/>
        <end position="311"/>
    </location>
</feature>
<evidence type="ECO:0000256" key="2">
    <source>
        <dbReference type="ARBA" id="ARBA00022475"/>
    </source>
</evidence>
<name>K6WWC9_9MICO</name>
<dbReference type="EMBL" id="BAHD01000037">
    <property type="protein sequence ID" value="GAB96387.1"/>
    <property type="molecule type" value="Genomic_DNA"/>
</dbReference>
<feature type="transmembrane region" description="Helical" evidence="6">
    <location>
        <begin position="230"/>
        <end position="251"/>
    </location>
</feature>
<dbReference type="InterPro" id="IPR011701">
    <property type="entry name" value="MFS"/>
</dbReference>
<feature type="transmembrane region" description="Helical" evidence="6">
    <location>
        <begin position="263"/>
        <end position="285"/>
    </location>
</feature>
<protein>
    <submittedName>
        <fullName evidence="7">Putative major facilitator superfamily transporter</fullName>
    </submittedName>
</protein>
<dbReference type="GO" id="GO:0005886">
    <property type="term" value="C:plasma membrane"/>
    <property type="evidence" value="ECO:0007669"/>
    <property type="project" value="UniProtKB-SubCell"/>
</dbReference>
<gene>
    <name evidence="7" type="ORF">KILIM_037_00060</name>
</gene>
<evidence type="ECO:0000256" key="3">
    <source>
        <dbReference type="ARBA" id="ARBA00022692"/>
    </source>
</evidence>
<comment type="caution">
    <text evidence="7">The sequence shown here is derived from an EMBL/GenBank/DDBJ whole genome shotgun (WGS) entry which is preliminary data.</text>
</comment>
<keyword evidence="8" id="KW-1185">Reference proteome</keyword>
<evidence type="ECO:0000256" key="6">
    <source>
        <dbReference type="SAM" id="Phobius"/>
    </source>
</evidence>
<keyword evidence="2" id="KW-1003">Cell membrane</keyword>
<dbReference type="GO" id="GO:0022857">
    <property type="term" value="F:transmembrane transporter activity"/>
    <property type="evidence" value="ECO:0007669"/>
    <property type="project" value="InterPro"/>
</dbReference>
<evidence type="ECO:0000313" key="7">
    <source>
        <dbReference type="EMBL" id="GAB96387.1"/>
    </source>
</evidence>
<keyword evidence="5 6" id="KW-0472">Membrane</keyword>
<dbReference type="STRING" id="1184609.KILIM_037_00060"/>
<dbReference type="CDD" id="cd06173">
    <property type="entry name" value="MFS_MefA_like"/>
    <property type="match status" value="1"/>
</dbReference>
<dbReference type="SUPFAM" id="SSF103473">
    <property type="entry name" value="MFS general substrate transporter"/>
    <property type="match status" value="1"/>
</dbReference>
<proteinExistence type="predicted"/>
<feature type="transmembrane region" description="Helical" evidence="6">
    <location>
        <begin position="53"/>
        <end position="77"/>
    </location>
</feature>
<evidence type="ECO:0000313" key="8">
    <source>
        <dbReference type="Proteomes" id="UP000008366"/>
    </source>
</evidence>
<evidence type="ECO:0000256" key="1">
    <source>
        <dbReference type="ARBA" id="ARBA00004651"/>
    </source>
</evidence>
<keyword evidence="3 6" id="KW-0812">Transmembrane</keyword>
<dbReference type="eggNOG" id="COG2814">
    <property type="taxonomic scope" value="Bacteria"/>
</dbReference>
<dbReference type="Gene3D" id="1.20.1250.20">
    <property type="entry name" value="MFS general substrate transporter like domains"/>
    <property type="match status" value="1"/>
</dbReference>
<dbReference type="InterPro" id="IPR036259">
    <property type="entry name" value="MFS_trans_sf"/>
</dbReference>
<evidence type="ECO:0000256" key="5">
    <source>
        <dbReference type="ARBA" id="ARBA00023136"/>
    </source>
</evidence>
<keyword evidence="4 6" id="KW-1133">Transmembrane helix</keyword>
<comment type="subcellular location">
    <subcellularLocation>
        <location evidence="1">Cell membrane</location>
        <topology evidence="1">Multi-pass membrane protein</topology>
    </subcellularLocation>
</comment>
<reference evidence="7 8" key="1">
    <citation type="submission" date="2012-08" db="EMBL/GenBank/DDBJ databases">
        <title>Whole genome shotgun sequence of Kineosphaera limosa NBRC 100340.</title>
        <authorList>
            <person name="Yoshida I."/>
            <person name="Isaki S."/>
            <person name="Hosoyama A."/>
            <person name="Tsuchikane K."/>
            <person name="Katsumata H."/>
            <person name="Ando Y."/>
            <person name="Ohji S."/>
            <person name="Hamada M."/>
            <person name="Tamura T."/>
            <person name="Yamazoe A."/>
            <person name="Yamazaki S."/>
            <person name="Fujita N."/>
        </authorList>
    </citation>
    <scope>NUCLEOTIDE SEQUENCE [LARGE SCALE GENOMIC DNA]</scope>
    <source>
        <strain evidence="7 8">NBRC 100340</strain>
    </source>
</reference>
<dbReference type="AlphaFoldDB" id="K6WWC9"/>
<feature type="transmembrane region" description="Helical" evidence="6">
    <location>
        <begin position="317"/>
        <end position="341"/>
    </location>
</feature>
<dbReference type="Proteomes" id="UP000008366">
    <property type="component" value="Unassembled WGS sequence"/>
</dbReference>
<feature type="transmembrane region" description="Helical" evidence="6">
    <location>
        <begin position="21"/>
        <end position="41"/>
    </location>
</feature>
<dbReference type="PANTHER" id="PTHR23513:SF11">
    <property type="entry name" value="STAPHYLOFERRIN A TRANSPORTER"/>
    <property type="match status" value="1"/>
</dbReference>
<feature type="transmembrane region" description="Helical" evidence="6">
    <location>
        <begin position="353"/>
        <end position="374"/>
    </location>
</feature>
<feature type="transmembrane region" description="Helical" evidence="6">
    <location>
        <begin position="380"/>
        <end position="400"/>
    </location>
</feature>